<organism evidence="4 5">
    <name type="scientific">Huso huso</name>
    <name type="common">Beluga</name>
    <name type="synonym">Acipenser huso</name>
    <dbReference type="NCBI Taxonomy" id="61971"/>
    <lineage>
        <taxon>Eukaryota</taxon>
        <taxon>Metazoa</taxon>
        <taxon>Chordata</taxon>
        <taxon>Craniata</taxon>
        <taxon>Vertebrata</taxon>
        <taxon>Euteleostomi</taxon>
        <taxon>Actinopterygii</taxon>
        <taxon>Chondrostei</taxon>
        <taxon>Acipenseriformes</taxon>
        <taxon>Acipenseridae</taxon>
        <taxon>Huso</taxon>
    </lineage>
</organism>
<dbReference type="InterPro" id="IPR041056">
    <property type="entry name" value="DUF5585"/>
</dbReference>
<dbReference type="EMBL" id="JAHFZB010000029">
    <property type="protein sequence ID" value="KAK6472665.1"/>
    <property type="molecule type" value="Genomic_DNA"/>
</dbReference>
<feature type="chain" id="PRO_5046577979" description="MANSC domain-containing protein" evidence="3">
    <location>
        <begin position="23"/>
        <end position="354"/>
    </location>
</feature>
<keyword evidence="2" id="KW-0472">Membrane</keyword>
<evidence type="ECO:0000256" key="2">
    <source>
        <dbReference type="SAM" id="Phobius"/>
    </source>
</evidence>
<comment type="caution">
    <text evidence="4">The sequence shown here is derived from an EMBL/GenBank/DDBJ whole genome shotgun (WGS) entry which is preliminary data.</text>
</comment>
<dbReference type="Proteomes" id="UP001369086">
    <property type="component" value="Unassembled WGS sequence"/>
</dbReference>
<feature type="compositionally biased region" description="Polar residues" evidence="1">
    <location>
        <begin position="97"/>
        <end position="124"/>
    </location>
</feature>
<proteinExistence type="predicted"/>
<keyword evidence="2" id="KW-1133">Transmembrane helix</keyword>
<feature type="signal peptide" evidence="3">
    <location>
        <begin position="1"/>
        <end position="22"/>
    </location>
</feature>
<reference evidence="4 5" key="1">
    <citation type="submission" date="2021-05" db="EMBL/GenBank/DDBJ databases">
        <authorList>
            <person name="Zahm M."/>
            <person name="Klopp C."/>
            <person name="Cabau C."/>
            <person name="Kuhl H."/>
            <person name="Suciu R."/>
            <person name="Ciorpac M."/>
            <person name="Holostenco D."/>
            <person name="Gessner J."/>
            <person name="Wuertz S."/>
            <person name="Hohne C."/>
            <person name="Stock M."/>
            <person name="Gislard M."/>
            <person name="Lluch J."/>
            <person name="Milhes M."/>
            <person name="Lampietro C."/>
            <person name="Lopez Roques C."/>
            <person name="Donnadieu C."/>
            <person name="Du K."/>
            <person name="Schartl M."/>
            <person name="Guiguen Y."/>
        </authorList>
    </citation>
    <scope>NUCLEOTIDE SEQUENCE [LARGE SCALE GENOMIC DNA]</scope>
    <source>
        <strain evidence="4">Hh-F2</strain>
        <tissue evidence="4">Blood</tissue>
    </source>
</reference>
<feature type="compositionally biased region" description="Low complexity" evidence="1">
    <location>
        <begin position="132"/>
        <end position="167"/>
    </location>
</feature>
<gene>
    <name evidence="4" type="ORF">HHUSO_G28453</name>
</gene>
<protein>
    <recommendedName>
        <fullName evidence="6">MANSC domain-containing protein</fullName>
    </recommendedName>
</protein>
<evidence type="ECO:0008006" key="6">
    <source>
        <dbReference type="Google" id="ProtNLM"/>
    </source>
</evidence>
<evidence type="ECO:0000256" key="3">
    <source>
        <dbReference type="SAM" id="SignalP"/>
    </source>
</evidence>
<evidence type="ECO:0000313" key="4">
    <source>
        <dbReference type="EMBL" id="KAK6472665.1"/>
    </source>
</evidence>
<sequence>MTLRVLLSLCIILPLLMTVCVSNHTNLQGVAIVEVKTVDSVEKCAGACNETMETGNRTCNWSVFNNATSLCIYLHCSNLSICYNLTAEDVSSATNTTSQASLTNGSSQTNSPSLNTTAFTNEGGHSSPPPQNATTTTYSTEPSAASSTSSNPSPTTNAVPSTTPNTTLNETLVEPTSSTGMSFPATLAVIPSSATPMQQESTSAALRAVDTTIVSETTSSAIPTTTAEATTQQAAQTTQEYTSTLNKKPPPPSTVALNPPTTTERAATATPLKYVSKSPPDKTTLGDSSVLIAVGPLTMQLVDTSSLLAVFFFGLLCFLLTIILFVSLAYESYKKKDYTQVDYLINGMYADSGV</sequence>
<name>A0ABR0YJ48_HUSHU</name>
<keyword evidence="2" id="KW-0812">Transmembrane</keyword>
<evidence type="ECO:0000313" key="5">
    <source>
        <dbReference type="Proteomes" id="UP001369086"/>
    </source>
</evidence>
<keyword evidence="3" id="KW-0732">Signal</keyword>
<feature type="region of interest" description="Disordered" evidence="1">
    <location>
        <begin position="97"/>
        <end position="181"/>
    </location>
</feature>
<evidence type="ECO:0000256" key="1">
    <source>
        <dbReference type="SAM" id="MobiDB-lite"/>
    </source>
</evidence>
<feature type="transmembrane region" description="Helical" evidence="2">
    <location>
        <begin position="307"/>
        <end position="330"/>
    </location>
</feature>
<feature type="compositionally biased region" description="Polar residues" evidence="1">
    <location>
        <begin position="168"/>
        <end position="181"/>
    </location>
</feature>
<feature type="region of interest" description="Disordered" evidence="1">
    <location>
        <begin position="239"/>
        <end position="263"/>
    </location>
</feature>
<dbReference type="Pfam" id="PF17823">
    <property type="entry name" value="DUF5585"/>
    <property type="match status" value="1"/>
</dbReference>
<accession>A0ABR0YJ48</accession>
<keyword evidence="5" id="KW-1185">Reference proteome</keyword>